<dbReference type="PANTHER" id="PTHR43498">
    <property type="entry name" value="FERREDOXIN:COB-COM HETERODISULFIDE REDUCTASE SUBUNIT A"/>
    <property type="match status" value="1"/>
</dbReference>
<gene>
    <name evidence="6" type="ORF">B0A55_11004</name>
</gene>
<sequence>MTTFAASGILVEAEAFDDYGGWILDSQFEMEMGSPYLLAHGNGRPVADATTTVSIPLPDRGEYKVWVRAKDWVPGYHPGRFKVIVDDITLDTEFGANDLDWSWQLGGTVELPPGDVKLTLHDLTGFCGRCDALFLTLDDTPPPEPVEPMQEAARAWRRRFRSLPSEPVLGEVFDAIVVGGGLVGACAAVTAARLGERVALVQDRPYLGGNASVEIGLSPRGVRGPLIDELVQRTPEGDLYAMQLLDADPNASVVLDHTVYTTVTSNRTIVSIDARHARSGRETRFSAPLYIDCSGKCILGLLSGAETLFGRESQAEYGESLTPKRGDNMHYGNTVFFRTGMADTPVPFPAVPWATEVAKDYSNLGGQLIVPGFENGPSWDSARQGKGS</sequence>
<evidence type="ECO:0008006" key="8">
    <source>
        <dbReference type="Google" id="ProtNLM"/>
    </source>
</evidence>
<evidence type="ECO:0000313" key="6">
    <source>
        <dbReference type="EMBL" id="TKA61928.1"/>
    </source>
</evidence>
<dbReference type="Gene3D" id="3.50.50.60">
    <property type="entry name" value="FAD/NAD(P)-binding domain"/>
    <property type="match status" value="1"/>
</dbReference>
<evidence type="ECO:0000256" key="1">
    <source>
        <dbReference type="ARBA" id="ARBA00022485"/>
    </source>
</evidence>
<dbReference type="PANTHER" id="PTHR43498:SF1">
    <property type="entry name" value="COB--COM HETERODISULFIDE REDUCTASE IRON-SULFUR SUBUNIT A"/>
    <property type="match status" value="1"/>
</dbReference>
<name>A0A4U0WHI8_9PEZI</name>
<evidence type="ECO:0000313" key="7">
    <source>
        <dbReference type="Proteomes" id="UP000309340"/>
    </source>
</evidence>
<proteinExistence type="predicted"/>
<evidence type="ECO:0000256" key="3">
    <source>
        <dbReference type="ARBA" id="ARBA00023002"/>
    </source>
</evidence>
<keyword evidence="3" id="KW-0560">Oxidoreductase</keyword>
<protein>
    <recommendedName>
        <fullName evidence="8">FAD dependent oxidoreductase domain-containing protein</fullName>
    </recommendedName>
</protein>
<dbReference type="OrthoDB" id="6612291at2759"/>
<dbReference type="Proteomes" id="UP000309340">
    <property type="component" value="Unassembled WGS sequence"/>
</dbReference>
<organism evidence="6 7">
    <name type="scientific">Friedmanniomyces simplex</name>
    <dbReference type="NCBI Taxonomy" id="329884"/>
    <lineage>
        <taxon>Eukaryota</taxon>
        <taxon>Fungi</taxon>
        <taxon>Dikarya</taxon>
        <taxon>Ascomycota</taxon>
        <taxon>Pezizomycotina</taxon>
        <taxon>Dothideomycetes</taxon>
        <taxon>Dothideomycetidae</taxon>
        <taxon>Mycosphaerellales</taxon>
        <taxon>Teratosphaeriaceae</taxon>
        <taxon>Friedmanniomyces</taxon>
    </lineage>
</organism>
<evidence type="ECO:0000256" key="2">
    <source>
        <dbReference type="ARBA" id="ARBA00022723"/>
    </source>
</evidence>
<comment type="caution">
    <text evidence="6">The sequence shown here is derived from an EMBL/GenBank/DDBJ whole genome shotgun (WGS) entry which is preliminary data.</text>
</comment>
<dbReference type="GO" id="GO:0046872">
    <property type="term" value="F:metal ion binding"/>
    <property type="evidence" value="ECO:0007669"/>
    <property type="project" value="UniProtKB-KW"/>
</dbReference>
<dbReference type="SUPFAM" id="SSF51905">
    <property type="entry name" value="FAD/NAD(P)-binding domain"/>
    <property type="match status" value="1"/>
</dbReference>
<dbReference type="EMBL" id="NAJQ01001150">
    <property type="protein sequence ID" value="TKA61928.1"/>
    <property type="molecule type" value="Genomic_DNA"/>
</dbReference>
<dbReference type="GO" id="GO:0051539">
    <property type="term" value="F:4 iron, 4 sulfur cluster binding"/>
    <property type="evidence" value="ECO:0007669"/>
    <property type="project" value="UniProtKB-KW"/>
</dbReference>
<accession>A0A4U0WHI8</accession>
<evidence type="ECO:0000256" key="5">
    <source>
        <dbReference type="ARBA" id="ARBA00023014"/>
    </source>
</evidence>
<dbReference type="GO" id="GO:0016491">
    <property type="term" value="F:oxidoreductase activity"/>
    <property type="evidence" value="ECO:0007669"/>
    <property type="project" value="UniProtKB-KW"/>
</dbReference>
<dbReference type="Pfam" id="PF12831">
    <property type="entry name" value="FAD_oxidored"/>
    <property type="match status" value="1"/>
</dbReference>
<reference evidence="6 7" key="1">
    <citation type="submission" date="2017-03" db="EMBL/GenBank/DDBJ databases">
        <title>Genomes of endolithic fungi from Antarctica.</title>
        <authorList>
            <person name="Coleine C."/>
            <person name="Masonjones S."/>
            <person name="Stajich J.E."/>
        </authorList>
    </citation>
    <scope>NUCLEOTIDE SEQUENCE [LARGE SCALE GENOMIC DNA]</scope>
    <source>
        <strain evidence="6 7">CCFEE 5184</strain>
    </source>
</reference>
<keyword evidence="1" id="KW-0004">4Fe-4S</keyword>
<keyword evidence="5" id="KW-0411">Iron-sulfur</keyword>
<dbReference type="InterPro" id="IPR039650">
    <property type="entry name" value="HdrA-like"/>
</dbReference>
<dbReference type="AlphaFoldDB" id="A0A4U0WHI8"/>
<keyword evidence="2" id="KW-0479">Metal-binding</keyword>
<keyword evidence="4" id="KW-0408">Iron</keyword>
<evidence type="ECO:0000256" key="4">
    <source>
        <dbReference type="ARBA" id="ARBA00023004"/>
    </source>
</evidence>
<dbReference type="InterPro" id="IPR036188">
    <property type="entry name" value="FAD/NAD-bd_sf"/>
</dbReference>
<keyword evidence="7" id="KW-1185">Reference proteome</keyword>